<protein>
    <submittedName>
        <fullName evidence="1">Uncharacterized protein</fullName>
    </submittedName>
</protein>
<proteinExistence type="predicted"/>
<sequence length="108" mass="12003">MKKKIREQVEDSCQFAPRHWWNSSPFGDFSPSRVAAEAETPAPPSSIEALKVERRKGGFVGLIESEGLKMKWCLEEKEGGRRVGGGGNKDIDMEIVELELVLASVHGY</sequence>
<name>A0ABQ9BY08_9ROSI</name>
<reference evidence="1" key="1">
    <citation type="submission" date="2022-10" db="EMBL/GenBank/DDBJ databases">
        <authorList>
            <person name="Hyden B.L."/>
            <person name="Feng K."/>
            <person name="Yates T."/>
            <person name="Jawdy S."/>
            <person name="Smart L.B."/>
            <person name="Muchero W."/>
        </authorList>
    </citation>
    <scope>NUCLEOTIDE SEQUENCE</scope>
    <source>
        <tissue evidence="1">Shoot tip</tissue>
    </source>
</reference>
<dbReference type="EMBL" id="JAPFFI010000006">
    <property type="protein sequence ID" value="KAJ6391809.1"/>
    <property type="molecule type" value="Genomic_DNA"/>
</dbReference>
<gene>
    <name evidence="1" type="ORF">OIU77_025717</name>
</gene>
<keyword evidence="2" id="KW-1185">Reference proteome</keyword>
<comment type="caution">
    <text evidence="1">The sequence shown here is derived from an EMBL/GenBank/DDBJ whole genome shotgun (WGS) entry which is preliminary data.</text>
</comment>
<accession>A0ABQ9BY08</accession>
<evidence type="ECO:0000313" key="1">
    <source>
        <dbReference type="EMBL" id="KAJ6391809.1"/>
    </source>
</evidence>
<dbReference type="Proteomes" id="UP001141253">
    <property type="component" value="Chromosome 2"/>
</dbReference>
<organism evidence="1 2">
    <name type="scientific">Salix suchowensis</name>
    <dbReference type="NCBI Taxonomy" id="1278906"/>
    <lineage>
        <taxon>Eukaryota</taxon>
        <taxon>Viridiplantae</taxon>
        <taxon>Streptophyta</taxon>
        <taxon>Embryophyta</taxon>
        <taxon>Tracheophyta</taxon>
        <taxon>Spermatophyta</taxon>
        <taxon>Magnoliopsida</taxon>
        <taxon>eudicotyledons</taxon>
        <taxon>Gunneridae</taxon>
        <taxon>Pentapetalae</taxon>
        <taxon>rosids</taxon>
        <taxon>fabids</taxon>
        <taxon>Malpighiales</taxon>
        <taxon>Salicaceae</taxon>
        <taxon>Saliceae</taxon>
        <taxon>Salix</taxon>
    </lineage>
</organism>
<evidence type="ECO:0000313" key="2">
    <source>
        <dbReference type="Proteomes" id="UP001141253"/>
    </source>
</evidence>
<reference evidence="1" key="2">
    <citation type="journal article" date="2023" name="Int. J. Mol. Sci.">
        <title>De Novo Assembly and Annotation of 11 Diverse Shrub Willow (Salix) Genomes Reveals Novel Gene Organization in Sex-Linked Regions.</title>
        <authorList>
            <person name="Hyden B."/>
            <person name="Feng K."/>
            <person name="Yates T.B."/>
            <person name="Jawdy S."/>
            <person name="Cereghino C."/>
            <person name="Smart L.B."/>
            <person name="Muchero W."/>
        </authorList>
    </citation>
    <scope>NUCLEOTIDE SEQUENCE</scope>
    <source>
        <tissue evidence="1">Shoot tip</tissue>
    </source>
</reference>